<sequence>MHQHHPILSLGLLAATASAHPLTGTKGSPRDTADPQYGYWDLAYSRGNAVSGYRWENLSATYSGIPEVVVTCKQLYDPSSGETTKSCDEPGFWYEVDPEWPENVITVRQTVRLDGGGRAVAITGKTQLGLECGKGAAGRACEASARVEAAIDSEATLERSLLDY</sequence>
<gene>
    <name evidence="1" type="ORF">F5144DRAFT_546158</name>
</gene>
<reference evidence="1 2" key="1">
    <citation type="journal article" date="2021" name="Nat. Commun.">
        <title>Genetic determinants of endophytism in the Arabidopsis root mycobiome.</title>
        <authorList>
            <person name="Mesny F."/>
            <person name="Miyauchi S."/>
            <person name="Thiergart T."/>
            <person name="Pickel B."/>
            <person name="Atanasova L."/>
            <person name="Karlsson M."/>
            <person name="Huettel B."/>
            <person name="Barry K.W."/>
            <person name="Haridas S."/>
            <person name="Chen C."/>
            <person name="Bauer D."/>
            <person name="Andreopoulos W."/>
            <person name="Pangilinan J."/>
            <person name="LaButti K."/>
            <person name="Riley R."/>
            <person name="Lipzen A."/>
            <person name="Clum A."/>
            <person name="Drula E."/>
            <person name="Henrissat B."/>
            <person name="Kohler A."/>
            <person name="Grigoriev I.V."/>
            <person name="Martin F.M."/>
            <person name="Hacquard S."/>
        </authorList>
    </citation>
    <scope>NUCLEOTIDE SEQUENCE [LARGE SCALE GENOMIC DNA]</scope>
    <source>
        <strain evidence="1 2">MPI-SDFR-AT-0079</strain>
    </source>
</reference>
<dbReference type="Proteomes" id="UP000724584">
    <property type="component" value="Unassembled WGS sequence"/>
</dbReference>
<evidence type="ECO:0000313" key="2">
    <source>
        <dbReference type="Proteomes" id="UP000724584"/>
    </source>
</evidence>
<keyword evidence="2" id="KW-1185">Reference proteome</keyword>
<comment type="caution">
    <text evidence="1">The sequence shown here is derived from an EMBL/GenBank/DDBJ whole genome shotgun (WGS) entry which is preliminary data.</text>
</comment>
<name>A0ACB7P9Z7_9PEZI</name>
<organism evidence="1 2">
    <name type="scientific">Chaetomium tenue</name>
    <dbReference type="NCBI Taxonomy" id="1854479"/>
    <lineage>
        <taxon>Eukaryota</taxon>
        <taxon>Fungi</taxon>
        <taxon>Dikarya</taxon>
        <taxon>Ascomycota</taxon>
        <taxon>Pezizomycotina</taxon>
        <taxon>Sordariomycetes</taxon>
        <taxon>Sordariomycetidae</taxon>
        <taxon>Sordariales</taxon>
        <taxon>Chaetomiaceae</taxon>
        <taxon>Chaetomium</taxon>
    </lineage>
</organism>
<evidence type="ECO:0000313" key="1">
    <source>
        <dbReference type="EMBL" id="KAH6636004.1"/>
    </source>
</evidence>
<accession>A0ACB7P9Z7</accession>
<proteinExistence type="predicted"/>
<protein>
    <submittedName>
        <fullName evidence="1">Uncharacterized protein</fullName>
    </submittedName>
</protein>
<dbReference type="EMBL" id="JAGIZQ010000003">
    <property type="protein sequence ID" value="KAH6636004.1"/>
    <property type="molecule type" value="Genomic_DNA"/>
</dbReference>